<reference evidence="2" key="1">
    <citation type="submission" date="2016-10" db="EMBL/GenBank/DDBJ databases">
        <authorList>
            <person name="Varghese N."/>
            <person name="Submissions S."/>
        </authorList>
    </citation>
    <scope>NUCLEOTIDE SEQUENCE [LARGE SCALE GENOMIC DNA]</scope>
    <source>
        <strain evidence="2">DSM 20632</strain>
    </source>
</reference>
<dbReference type="Proteomes" id="UP000199350">
    <property type="component" value="Chromosome I"/>
</dbReference>
<dbReference type="PANTHER" id="PTHR34853:SF1">
    <property type="entry name" value="LIPASE 5"/>
    <property type="match status" value="1"/>
</dbReference>
<dbReference type="InterPro" id="IPR029058">
    <property type="entry name" value="AB_hydrolase_fold"/>
</dbReference>
<keyword evidence="1" id="KW-0378">Hydrolase</keyword>
<sequence>MTNTTEWVETPNDEVPAAPVGATTYRVRYIAEGARGPATMSGLVTVPAHRREDGALFSWAHGTTGLSTNSAPSLHVKGDPIERYITPWTEYLQRWVDEGYIVTQPDYEGLGVEEVPATYMHRGSLAASINRLVEEARLKFGADGGWLNVGFSQGGYAALAAASSDETADGLAATIAIAPGDTELVNKNLRLMGVRPVDVARMLKGTAVRFFPIVIAGAINSFDSVDPADFLSERGAELVDKAEKLTLPELRDEVADTSGGELFISNANTKPMQDLLDEQRLELMAPQGPVFVVAGAKDTTINREALKSVLSAWESAGVSVDYHEVPGATHSDTVPRSWEAQREWLAALG</sequence>
<proteinExistence type="predicted"/>
<dbReference type="SUPFAM" id="SSF53474">
    <property type="entry name" value="alpha/beta-Hydrolases"/>
    <property type="match status" value="1"/>
</dbReference>
<keyword evidence="2" id="KW-1185">Reference proteome</keyword>
<gene>
    <name evidence="1" type="ORF">SAMN04488535_1320</name>
</gene>
<protein>
    <submittedName>
        <fullName evidence="1">Alpha/beta hydrolase family protein</fullName>
    </submittedName>
</protein>
<evidence type="ECO:0000313" key="2">
    <source>
        <dbReference type="Proteomes" id="UP000199350"/>
    </source>
</evidence>
<accession>A0A1G9P5E1</accession>
<dbReference type="OrthoDB" id="9798122at2"/>
<evidence type="ECO:0000313" key="1">
    <source>
        <dbReference type="EMBL" id="SDL94006.1"/>
    </source>
</evidence>
<dbReference type="EMBL" id="LT629700">
    <property type="protein sequence ID" value="SDL94006.1"/>
    <property type="molecule type" value="Genomic_DNA"/>
</dbReference>
<dbReference type="GO" id="GO:0016042">
    <property type="term" value="P:lipid catabolic process"/>
    <property type="evidence" value="ECO:0007669"/>
    <property type="project" value="InterPro"/>
</dbReference>
<dbReference type="InterPro" id="IPR005152">
    <property type="entry name" value="Lipase_secreted"/>
</dbReference>
<dbReference type="Gene3D" id="3.40.50.1820">
    <property type="entry name" value="alpha/beta hydrolase"/>
    <property type="match status" value="2"/>
</dbReference>
<dbReference type="PANTHER" id="PTHR34853">
    <property type="match status" value="1"/>
</dbReference>
<organism evidence="1 2">
    <name type="scientific">Corynebacterium mycetoides</name>
    <dbReference type="NCBI Taxonomy" id="38302"/>
    <lineage>
        <taxon>Bacteria</taxon>
        <taxon>Bacillati</taxon>
        <taxon>Actinomycetota</taxon>
        <taxon>Actinomycetes</taxon>
        <taxon>Mycobacteriales</taxon>
        <taxon>Corynebacteriaceae</taxon>
        <taxon>Corynebacterium</taxon>
    </lineage>
</organism>
<dbReference type="STRING" id="38302.SAMN04488535_1320"/>
<dbReference type="AlphaFoldDB" id="A0A1G9P5E1"/>
<name>A0A1G9P5E1_9CORY</name>
<dbReference type="GO" id="GO:0004806">
    <property type="term" value="F:triacylglycerol lipase activity"/>
    <property type="evidence" value="ECO:0007669"/>
    <property type="project" value="InterPro"/>
</dbReference>
<dbReference type="PIRSF" id="PIRSF029171">
    <property type="entry name" value="Esterase_LipA"/>
    <property type="match status" value="1"/>
</dbReference>
<dbReference type="RefSeq" id="WP_092150295.1">
    <property type="nucleotide sequence ID" value="NZ_LT629700.1"/>
</dbReference>